<keyword evidence="1" id="KW-0677">Repeat</keyword>
<gene>
    <name evidence="6" type="ORF">FDY93_04475</name>
</gene>
<dbReference type="SMART" id="SM00382">
    <property type="entry name" value="AAA"/>
    <property type="match status" value="2"/>
</dbReference>
<dbReference type="Pfam" id="PF00005">
    <property type="entry name" value="ABC_tran"/>
    <property type="match status" value="2"/>
</dbReference>
<evidence type="ECO:0000256" key="3">
    <source>
        <dbReference type="ARBA" id="ARBA00022840"/>
    </source>
</evidence>
<dbReference type="InterPro" id="IPR027417">
    <property type="entry name" value="P-loop_NTPase"/>
</dbReference>
<feature type="compositionally biased region" description="Low complexity" evidence="4">
    <location>
        <begin position="263"/>
        <end position="273"/>
    </location>
</feature>
<evidence type="ECO:0000259" key="5">
    <source>
        <dbReference type="PROSITE" id="PS50893"/>
    </source>
</evidence>
<keyword evidence="7" id="KW-1185">Reference proteome</keyword>
<comment type="caution">
    <text evidence="6">The sequence shown here is derived from an EMBL/GenBank/DDBJ whole genome shotgun (WGS) entry which is preliminary data.</text>
</comment>
<sequence length="529" mass="58863">MRCPLRSPEGPMTTICNIHNISLTLDGHSVLDNLSANLPAGLSGLVAPNGRGKSVLLKLLSGHWRPDDGGIEWRRTFYVVDQIERLRGHRLVDALCRGELFDCFRRIEAGCGSEPDLVAVADYWHLPALWQQQLDSAGLHGPLDAPVTELSGGQRTRLALAAAFMHRGHYLLLDEPSNHLDRHGRAWLHAQLRAHHGGALVASHDRELLECMDNLFELGESGLRHYGGNYSFYQQVRSAELAGLEQRLENTRKEIQLTERQQQKALQRAAQRQRQGENDRGSQSKLLLDAKKNRAGNSLGKLKQQHFHRQAHLQQKLANDKSQLEQHRVQHLAVTSSGLRGGIRLHLENLRLPFGSQEPISLTLHSGARWHISGVNGSGKSTLLKVISGEIRPQSGECHVHGTYLYLDQDFTLLDIHCSALDNLLRLHPDKDATYWRTALGSMRLRGELALRPLNTLSGGERLKVALLAVTRGAQAPDLLLLDEPDNHLDLDSRQLLEGALREYPGSFLIVSHDPVFLAAVGMNGELSL</sequence>
<dbReference type="SUPFAM" id="SSF52540">
    <property type="entry name" value="P-loop containing nucleoside triphosphate hydrolases"/>
    <property type="match status" value="2"/>
</dbReference>
<dbReference type="GO" id="GO:0005524">
    <property type="term" value="F:ATP binding"/>
    <property type="evidence" value="ECO:0007669"/>
    <property type="project" value="UniProtKB-KW"/>
</dbReference>
<evidence type="ECO:0000313" key="6">
    <source>
        <dbReference type="EMBL" id="TLM79355.1"/>
    </source>
</evidence>
<dbReference type="InterPro" id="IPR050611">
    <property type="entry name" value="ABCF"/>
</dbReference>
<dbReference type="CDD" id="cd03221">
    <property type="entry name" value="ABCF_EF-3"/>
    <property type="match status" value="1"/>
</dbReference>
<evidence type="ECO:0000256" key="1">
    <source>
        <dbReference type="ARBA" id="ARBA00022737"/>
    </source>
</evidence>
<reference evidence="6 7" key="1">
    <citation type="submission" date="2019-05" db="EMBL/GenBank/DDBJ databases">
        <title>Microbulbifer harenosus sp. nov., an alginate-degrading bacterium isolated from coastal sand.</title>
        <authorList>
            <person name="Huang H."/>
            <person name="Mo K."/>
            <person name="Bao S."/>
        </authorList>
    </citation>
    <scope>NUCLEOTIDE SEQUENCE [LARGE SCALE GENOMIC DNA]</scope>
    <source>
        <strain evidence="6 7">HB161719</strain>
    </source>
</reference>
<proteinExistence type="predicted"/>
<keyword evidence="3 6" id="KW-0067">ATP-binding</keyword>
<dbReference type="Proteomes" id="UP000306791">
    <property type="component" value="Unassembled WGS sequence"/>
</dbReference>
<dbReference type="InterPro" id="IPR017871">
    <property type="entry name" value="ABC_transporter-like_CS"/>
</dbReference>
<organism evidence="6 7">
    <name type="scientific">Microbulbifer harenosus</name>
    <dbReference type="NCBI Taxonomy" id="2576840"/>
    <lineage>
        <taxon>Bacteria</taxon>
        <taxon>Pseudomonadati</taxon>
        <taxon>Pseudomonadota</taxon>
        <taxon>Gammaproteobacteria</taxon>
        <taxon>Cellvibrionales</taxon>
        <taxon>Microbulbiferaceae</taxon>
        <taxon>Microbulbifer</taxon>
    </lineage>
</organism>
<evidence type="ECO:0000256" key="2">
    <source>
        <dbReference type="ARBA" id="ARBA00022741"/>
    </source>
</evidence>
<dbReference type="EMBL" id="VANI01000004">
    <property type="protein sequence ID" value="TLM79355.1"/>
    <property type="molecule type" value="Genomic_DNA"/>
</dbReference>
<dbReference type="InterPro" id="IPR003439">
    <property type="entry name" value="ABC_transporter-like_ATP-bd"/>
</dbReference>
<dbReference type="PROSITE" id="PS50893">
    <property type="entry name" value="ABC_TRANSPORTER_2"/>
    <property type="match status" value="1"/>
</dbReference>
<protein>
    <submittedName>
        <fullName evidence="6">ABC-F family ATP-binding cassette domain-containing protein</fullName>
    </submittedName>
</protein>
<accession>A0ABY2US27</accession>
<dbReference type="PANTHER" id="PTHR19211">
    <property type="entry name" value="ATP-BINDING TRANSPORT PROTEIN-RELATED"/>
    <property type="match status" value="1"/>
</dbReference>
<dbReference type="PANTHER" id="PTHR19211:SF6">
    <property type="entry name" value="BLL7188 PROTEIN"/>
    <property type="match status" value="1"/>
</dbReference>
<dbReference type="PROSITE" id="PS00211">
    <property type="entry name" value="ABC_TRANSPORTER_1"/>
    <property type="match status" value="1"/>
</dbReference>
<keyword evidence="2" id="KW-0547">Nucleotide-binding</keyword>
<feature type="region of interest" description="Disordered" evidence="4">
    <location>
        <begin position="260"/>
        <end position="287"/>
    </location>
</feature>
<name>A0ABY2US27_9GAMM</name>
<dbReference type="Gene3D" id="3.40.50.300">
    <property type="entry name" value="P-loop containing nucleotide triphosphate hydrolases"/>
    <property type="match status" value="2"/>
</dbReference>
<feature type="compositionally biased region" description="Basic and acidic residues" evidence="4">
    <location>
        <begin position="274"/>
        <end position="287"/>
    </location>
</feature>
<evidence type="ECO:0000256" key="4">
    <source>
        <dbReference type="SAM" id="MobiDB-lite"/>
    </source>
</evidence>
<feature type="domain" description="ABC transporter" evidence="5">
    <location>
        <begin position="16"/>
        <end position="245"/>
    </location>
</feature>
<evidence type="ECO:0000313" key="7">
    <source>
        <dbReference type="Proteomes" id="UP000306791"/>
    </source>
</evidence>
<dbReference type="InterPro" id="IPR003593">
    <property type="entry name" value="AAA+_ATPase"/>
</dbReference>